<keyword evidence="2" id="KW-0378">Hydrolase</keyword>
<keyword evidence="3" id="KW-0347">Helicase</keyword>
<feature type="compositionally biased region" description="Low complexity" evidence="5">
    <location>
        <begin position="280"/>
        <end position="292"/>
    </location>
</feature>
<proteinExistence type="predicted"/>
<accession>D7FLU8</accession>
<dbReference type="eggNOG" id="KOG2108">
    <property type="taxonomic scope" value="Eukaryota"/>
</dbReference>
<dbReference type="EMBL" id="FN649760">
    <property type="protein sequence ID" value="CBJ29784.1"/>
    <property type="molecule type" value="Genomic_DNA"/>
</dbReference>
<dbReference type="GO" id="GO:0000724">
    <property type="term" value="P:double-strand break repair via homologous recombination"/>
    <property type="evidence" value="ECO:0007669"/>
    <property type="project" value="TreeGrafter"/>
</dbReference>
<evidence type="ECO:0000313" key="7">
    <source>
        <dbReference type="EMBL" id="CBJ29784.1"/>
    </source>
</evidence>
<dbReference type="InterPro" id="IPR014017">
    <property type="entry name" value="DNA_helicase_UvrD-like_C"/>
</dbReference>
<dbReference type="GO" id="GO:0043138">
    <property type="term" value="F:3'-5' DNA helicase activity"/>
    <property type="evidence" value="ECO:0007669"/>
    <property type="project" value="TreeGrafter"/>
</dbReference>
<dbReference type="Proteomes" id="UP000002630">
    <property type="component" value="Unassembled WGS sequence"/>
</dbReference>
<keyword evidence="1" id="KW-0547">Nucleotide-binding</keyword>
<dbReference type="InParanoid" id="D7FLU8"/>
<keyword evidence="4" id="KW-0067">ATP-binding</keyword>
<evidence type="ECO:0000259" key="6">
    <source>
        <dbReference type="Pfam" id="PF13361"/>
    </source>
</evidence>
<dbReference type="PANTHER" id="PTHR11070">
    <property type="entry name" value="UVRD / RECB / PCRA DNA HELICASE FAMILY MEMBER"/>
    <property type="match status" value="1"/>
</dbReference>
<evidence type="ECO:0000256" key="4">
    <source>
        <dbReference type="ARBA" id="ARBA00022840"/>
    </source>
</evidence>
<dbReference type="GO" id="GO:0005524">
    <property type="term" value="F:ATP binding"/>
    <property type="evidence" value="ECO:0007669"/>
    <property type="project" value="UniProtKB-KW"/>
</dbReference>
<dbReference type="InterPro" id="IPR000212">
    <property type="entry name" value="DNA_helicase_UvrD/REP"/>
</dbReference>
<dbReference type="GO" id="GO:0005634">
    <property type="term" value="C:nucleus"/>
    <property type="evidence" value="ECO:0007669"/>
    <property type="project" value="TreeGrafter"/>
</dbReference>
<dbReference type="AlphaFoldDB" id="D7FLU8"/>
<evidence type="ECO:0000313" key="8">
    <source>
        <dbReference type="Proteomes" id="UP000002630"/>
    </source>
</evidence>
<reference evidence="7 8" key="1">
    <citation type="journal article" date="2010" name="Nature">
        <title>The Ectocarpus genome and the independent evolution of multicellularity in brown algae.</title>
        <authorList>
            <person name="Cock J.M."/>
            <person name="Sterck L."/>
            <person name="Rouze P."/>
            <person name="Scornet D."/>
            <person name="Allen A.E."/>
            <person name="Amoutzias G."/>
            <person name="Anthouard V."/>
            <person name="Artiguenave F."/>
            <person name="Aury J.M."/>
            <person name="Badger J.H."/>
            <person name="Beszteri B."/>
            <person name="Billiau K."/>
            <person name="Bonnet E."/>
            <person name="Bothwell J.H."/>
            <person name="Bowler C."/>
            <person name="Boyen C."/>
            <person name="Brownlee C."/>
            <person name="Carrano C.J."/>
            <person name="Charrier B."/>
            <person name="Cho G.Y."/>
            <person name="Coelho S.M."/>
            <person name="Collen J."/>
            <person name="Corre E."/>
            <person name="Da Silva C."/>
            <person name="Delage L."/>
            <person name="Delaroque N."/>
            <person name="Dittami S.M."/>
            <person name="Doulbeau S."/>
            <person name="Elias M."/>
            <person name="Farnham G."/>
            <person name="Gachon C.M."/>
            <person name="Gschloessl B."/>
            <person name="Heesch S."/>
            <person name="Jabbari K."/>
            <person name="Jubin C."/>
            <person name="Kawai H."/>
            <person name="Kimura K."/>
            <person name="Kloareg B."/>
            <person name="Kupper F.C."/>
            <person name="Lang D."/>
            <person name="Le Bail A."/>
            <person name="Leblanc C."/>
            <person name="Lerouge P."/>
            <person name="Lohr M."/>
            <person name="Lopez P.J."/>
            <person name="Martens C."/>
            <person name="Maumus F."/>
            <person name="Michel G."/>
            <person name="Miranda-Saavedra D."/>
            <person name="Morales J."/>
            <person name="Moreau H."/>
            <person name="Motomura T."/>
            <person name="Nagasato C."/>
            <person name="Napoli C.A."/>
            <person name="Nelson D.R."/>
            <person name="Nyvall-Collen P."/>
            <person name="Peters A.F."/>
            <person name="Pommier C."/>
            <person name="Potin P."/>
            <person name="Poulain J."/>
            <person name="Quesneville H."/>
            <person name="Read B."/>
            <person name="Rensing S.A."/>
            <person name="Ritter A."/>
            <person name="Rousvoal S."/>
            <person name="Samanta M."/>
            <person name="Samson G."/>
            <person name="Schroeder D.C."/>
            <person name="Segurens B."/>
            <person name="Strittmatter M."/>
            <person name="Tonon T."/>
            <person name="Tregear J.W."/>
            <person name="Valentin K."/>
            <person name="von Dassow P."/>
            <person name="Yamagishi T."/>
            <person name="Van de Peer Y."/>
            <person name="Wincker P."/>
        </authorList>
    </citation>
    <scope>NUCLEOTIDE SEQUENCE [LARGE SCALE GENOMIC DNA]</scope>
    <source>
        <strain evidence="8">Ec32 / CCAP1310/4</strain>
    </source>
</reference>
<feature type="region of interest" description="Disordered" evidence="5">
    <location>
        <begin position="70"/>
        <end position="131"/>
    </location>
</feature>
<dbReference type="Gene3D" id="3.40.50.300">
    <property type="entry name" value="P-loop containing nucleotide triphosphate hydrolases"/>
    <property type="match status" value="2"/>
</dbReference>
<keyword evidence="8" id="KW-1185">Reference proteome</keyword>
<evidence type="ECO:0000256" key="3">
    <source>
        <dbReference type="ARBA" id="ARBA00022806"/>
    </source>
</evidence>
<feature type="region of interest" description="Disordered" evidence="5">
    <location>
        <begin position="276"/>
        <end position="300"/>
    </location>
</feature>
<feature type="compositionally biased region" description="Low complexity" evidence="5">
    <location>
        <begin position="72"/>
        <end position="98"/>
    </location>
</feature>
<gene>
    <name evidence="7" type="ORF">Esi_0161_0047</name>
</gene>
<evidence type="ECO:0000256" key="2">
    <source>
        <dbReference type="ARBA" id="ARBA00022801"/>
    </source>
</evidence>
<dbReference type="STRING" id="2880.D7FLU8"/>
<dbReference type="GO" id="GO:0031297">
    <property type="term" value="P:replication fork processing"/>
    <property type="evidence" value="ECO:0007669"/>
    <property type="project" value="TreeGrafter"/>
</dbReference>
<protein>
    <submittedName>
        <fullName evidence="7">Superfamily I DNA/RNA helicase-like protein</fullName>
    </submittedName>
</protein>
<dbReference type="OrthoDB" id="47936at2759"/>
<dbReference type="GO" id="GO:0003677">
    <property type="term" value="F:DNA binding"/>
    <property type="evidence" value="ECO:0007669"/>
    <property type="project" value="InterPro"/>
</dbReference>
<evidence type="ECO:0000256" key="5">
    <source>
        <dbReference type="SAM" id="MobiDB-lite"/>
    </source>
</evidence>
<feature type="domain" description="UvrD-like helicase C-terminal" evidence="6">
    <location>
        <begin position="512"/>
        <end position="617"/>
    </location>
</feature>
<dbReference type="InterPro" id="IPR027417">
    <property type="entry name" value="P-loop_NTPase"/>
</dbReference>
<dbReference type="PANTHER" id="PTHR11070:SF30">
    <property type="entry name" value="F-BOX DNA HELICASE 1"/>
    <property type="match status" value="1"/>
</dbReference>
<dbReference type="SUPFAM" id="SSF52540">
    <property type="entry name" value="P-loop containing nucleoside triphosphate hydrolases"/>
    <property type="match status" value="1"/>
</dbReference>
<sequence length="737" mass="78789">MTLLEAGLGWLERESLEEEDLAFRRAAVGDGEMEDDGSEGAARIRWRRLRGFLSGIRAFCEERGISCGADGGADAAATEETGRTAGVHPSASPGSRPSSAEHHHRFTSAQDTTAEDNDPSTWLSQSSNLSSQRTFCPDPRWVDESMLTSEQREVVDTEVDVGQTLTIVAYAGTGKTFTLRAVAQRNPTLKILYAAFNRSVAAAASSIFSSNTDCKTMSSVSLTGGTFGRVEGSTAKVTKAIQAFVGGNTRYSHAKVVLNSIDAFCASSDPDITSEHLKMPPLLSHSPSQSQSRTRRVERPSKGWVLATAKKVWGEMHPSPAAASSSTRGSRIPRTFSSCMKAYQLSEPDLSGRHAIYGFRGARDYLKKVKSFKTLYLTQVFRFPNPIASVANTVLLGLKRERRPLLGSLAFPDGPTKVVFERERHEWLQQDCESKGRFAYIARTNAGLMTEAVAAIGRGDRAAFMDGRAPNLQEVKDLCHMMMGEIGEVKNLDLKEIGSIPALREVLDKGTDDNDIKTIAPLLGMVDDYISAGKTPHRVLADMGAVESMRLGPDSKGPLMILTTVHKVKGLEYDTVVLADDFSFELVDGSSPLRKSATESANLLYVAVTRAKRQLILNKKLAHQLRSFGMWDSLALQGTTALCPAAGPVPCCTDGCDCADAHGVAPAADDPASVNGGAGGGAGSSQQRPRLLYGGSSSGGPLCRACAEGAGENSGAFPYFCSEFVSSSSESSAAAVA</sequence>
<dbReference type="Pfam" id="PF13361">
    <property type="entry name" value="UvrD_C"/>
    <property type="match status" value="1"/>
</dbReference>
<evidence type="ECO:0000256" key="1">
    <source>
        <dbReference type="ARBA" id="ARBA00022741"/>
    </source>
</evidence>
<organism evidence="7 8">
    <name type="scientific">Ectocarpus siliculosus</name>
    <name type="common">Brown alga</name>
    <name type="synonym">Conferva siliculosa</name>
    <dbReference type="NCBI Taxonomy" id="2880"/>
    <lineage>
        <taxon>Eukaryota</taxon>
        <taxon>Sar</taxon>
        <taxon>Stramenopiles</taxon>
        <taxon>Ochrophyta</taxon>
        <taxon>PX clade</taxon>
        <taxon>Phaeophyceae</taxon>
        <taxon>Ectocarpales</taxon>
        <taxon>Ectocarpaceae</taxon>
        <taxon>Ectocarpus</taxon>
    </lineage>
</organism>
<dbReference type="GO" id="GO:0016787">
    <property type="term" value="F:hydrolase activity"/>
    <property type="evidence" value="ECO:0007669"/>
    <property type="project" value="UniProtKB-KW"/>
</dbReference>
<name>D7FLU8_ECTSI</name>